<sequence>MLKRLHIVLSLALVLVLAMSFTSLAAEKITAYVSCDEELARQLLTAFTKATGIQVDWVRLSTGEAQARIAAEKNNPQASIWVGGVGLDHIAAKKDGLTTPYFSPKASRIPKQFKDKEGFWCGMYAGPLCFVYNTEKLAEKKLPVPKSWADLLKPVYKGQIQMANPQTSGTAYNVITTMITVYKGDEAKAFDYMKQLNKNVSQYTRSGAAPGKNAALGETPIALGYAHDQVKLISQGYPLKIVFPKEGTGFEVASMSMIKGGPQADTAKKLYDWMLDRDAAKIMANFFLSVFAKVPLKEGAIPLNKVKVVNQDDEWAGKNKDRLVEKWLNEVYQK</sequence>
<name>A0A4R1R838_HYDET</name>
<gene>
    <name evidence="3" type="ORF">EDC14_103254</name>
</gene>
<dbReference type="InterPro" id="IPR026045">
    <property type="entry name" value="Ferric-bd"/>
</dbReference>
<dbReference type="AlphaFoldDB" id="A0A4R1R838"/>
<dbReference type="GO" id="GO:0015888">
    <property type="term" value="P:thiamine transport"/>
    <property type="evidence" value="ECO:0007669"/>
    <property type="project" value="TreeGrafter"/>
</dbReference>
<dbReference type="EMBL" id="SLUN01000032">
    <property type="protein sequence ID" value="TCL61821.1"/>
    <property type="molecule type" value="Genomic_DNA"/>
</dbReference>
<dbReference type="Gene3D" id="3.40.190.10">
    <property type="entry name" value="Periplasmic binding protein-like II"/>
    <property type="match status" value="2"/>
</dbReference>
<dbReference type="GO" id="GO:0030288">
    <property type="term" value="C:outer membrane-bounded periplasmic space"/>
    <property type="evidence" value="ECO:0007669"/>
    <property type="project" value="TreeGrafter"/>
</dbReference>
<dbReference type="Proteomes" id="UP000295008">
    <property type="component" value="Unassembled WGS sequence"/>
</dbReference>
<dbReference type="GO" id="GO:0030976">
    <property type="term" value="F:thiamine pyrophosphate binding"/>
    <property type="evidence" value="ECO:0007669"/>
    <property type="project" value="TreeGrafter"/>
</dbReference>
<keyword evidence="4" id="KW-1185">Reference proteome</keyword>
<dbReference type="PIRSF" id="PIRSF002825">
    <property type="entry name" value="CfbpA"/>
    <property type="match status" value="1"/>
</dbReference>
<dbReference type="RefSeq" id="WP_341540180.1">
    <property type="nucleotide sequence ID" value="NZ_SLUN01000032.1"/>
</dbReference>
<dbReference type="Pfam" id="PF13343">
    <property type="entry name" value="SBP_bac_6"/>
    <property type="match status" value="1"/>
</dbReference>
<comment type="caution">
    <text evidence="3">The sequence shown here is derived from an EMBL/GenBank/DDBJ whole genome shotgun (WGS) entry which is preliminary data.</text>
</comment>
<reference evidence="3 4" key="1">
    <citation type="submission" date="2019-03" db="EMBL/GenBank/DDBJ databases">
        <title>Genomic Encyclopedia of Type Strains, Phase IV (KMG-IV): sequencing the most valuable type-strain genomes for metagenomic binning, comparative biology and taxonomic classification.</title>
        <authorList>
            <person name="Goeker M."/>
        </authorList>
    </citation>
    <scope>NUCLEOTIDE SEQUENCE [LARGE SCALE GENOMIC DNA]</scope>
    <source>
        <strain evidence="3 4">LX-B</strain>
    </source>
</reference>
<evidence type="ECO:0000313" key="4">
    <source>
        <dbReference type="Proteomes" id="UP000295008"/>
    </source>
</evidence>
<accession>A0A4R1R838</accession>
<evidence type="ECO:0000256" key="1">
    <source>
        <dbReference type="ARBA" id="ARBA00022729"/>
    </source>
</evidence>
<proteinExistence type="predicted"/>
<dbReference type="PANTHER" id="PTHR30006">
    <property type="entry name" value="THIAMINE-BINDING PERIPLASMIC PROTEIN-RELATED"/>
    <property type="match status" value="1"/>
</dbReference>
<keyword evidence="1 2" id="KW-0732">Signal</keyword>
<evidence type="ECO:0000313" key="3">
    <source>
        <dbReference type="EMBL" id="TCL61821.1"/>
    </source>
</evidence>
<dbReference type="CDD" id="cd13544">
    <property type="entry name" value="PBP2_Fbp_like_1"/>
    <property type="match status" value="1"/>
</dbReference>
<organism evidence="3 4">
    <name type="scientific">Hydrogenispora ethanolica</name>
    <dbReference type="NCBI Taxonomy" id="1082276"/>
    <lineage>
        <taxon>Bacteria</taxon>
        <taxon>Bacillati</taxon>
        <taxon>Bacillota</taxon>
        <taxon>Hydrogenispora</taxon>
    </lineage>
</organism>
<evidence type="ECO:0000256" key="2">
    <source>
        <dbReference type="SAM" id="SignalP"/>
    </source>
</evidence>
<dbReference type="GO" id="GO:0030975">
    <property type="term" value="F:thiamine binding"/>
    <property type="evidence" value="ECO:0007669"/>
    <property type="project" value="TreeGrafter"/>
</dbReference>
<protein>
    <submittedName>
        <fullName evidence="3">Iron(III) transport system substrate-binding protein</fullName>
    </submittedName>
</protein>
<dbReference type="PANTHER" id="PTHR30006:SF2">
    <property type="entry name" value="ABC TRANSPORTER SUBSTRATE-BINDING PROTEIN"/>
    <property type="match status" value="1"/>
</dbReference>
<dbReference type="SUPFAM" id="SSF53850">
    <property type="entry name" value="Periplasmic binding protein-like II"/>
    <property type="match status" value="1"/>
</dbReference>
<feature type="signal peptide" evidence="2">
    <location>
        <begin position="1"/>
        <end position="25"/>
    </location>
</feature>
<feature type="chain" id="PRO_5020186380" evidence="2">
    <location>
        <begin position="26"/>
        <end position="334"/>
    </location>
</feature>